<gene>
    <name evidence="1" type="ORF">DFR50_101266</name>
</gene>
<evidence type="ECO:0000313" key="1">
    <source>
        <dbReference type="EMBL" id="RBP18322.1"/>
    </source>
</evidence>
<organism evidence="1 2">
    <name type="scientific">Roseiarcus fermentans</name>
    <dbReference type="NCBI Taxonomy" id="1473586"/>
    <lineage>
        <taxon>Bacteria</taxon>
        <taxon>Pseudomonadati</taxon>
        <taxon>Pseudomonadota</taxon>
        <taxon>Alphaproteobacteria</taxon>
        <taxon>Hyphomicrobiales</taxon>
        <taxon>Roseiarcaceae</taxon>
        <taxon>Roseiarcus</taxon>
    </lineage>
</organism>
<protein>
    <submittedName>
        <fullName evidence="1">Uncharacterized protein</fullName>
    </submittedName>
</protein>
<evidence type="ECO:0000313" key="2">
    <source>
        <dbReference type="Proteomes" id="UP000253529"/>
    </source>
</evidence>
<proteinExistence type="predicted"/>
<reference evidence="1 2" key="1">
    <citation type="submission" date="2018-06" db="EMBL/GenBank/DDBJ databases">
        <title>Genomic Encyclopedia of Type Strains, Phase IV (KMG-IV): sequencing the most valuable type-strain genomes for metagenomic binning, comparative biology and taxonomic classification.</title>
        <authorList>
            <person name="Goeker M."/>
        </authorList>
    </citation>
    <scope>NUCLEOTIDE SEQUENCE [LARGE SCALE GENOMIC DNA]</scope>
    <source>
        <strain evidence="1 2">DSM 24875</strain>
    </source>
</reference>
<name>A0A366FUH2_9HYPH</name>
<comment type="caution">
    <text evidence="1">The sequence shown here is derived from an EMBL/GenBank/DDBJ whole genome shotgun (WGS) entry which is preliminary data.</text>
</comment>
<sequence length="40" mass="4481">MHRRACLETMSAWRRVDGTDIVGANLVADNPRYPVRQPAG</sequence>
<keyword evidence="2" id="KW-1185">Reference proteome</keyword>
<dbReference type="EMBL" id="QNRK01000001">
    <property type="protein sequence ID" value="RBP18322.1"/>
    <property type="molecule type" value="Genomic_DNA"/>
</dbReference>
<accession>A0A366FUH2</accession>
<dbReference type="AlphaFoldDB" id="A0A366FUH2"/>
<dbReference type="Proteomes" id="UP000253529">
    <property type="component" value="Unassembled WGS sequence"/>
</dbReference>